<dbReference type="InterPro" id="IPR020568">
    <property type="entry name" value="Ribosomal_Su5_D2-typ_SF"/>
</dbReference>
<dbReference type="InterPro" id="IPR001478">
    <property type="entry name" value="PDZ"/>
</dbReference>
<protein>
    <submittedName>
        <fullName evidence="4">Signaling protein</fullName>
    </submittedName>
</protein>
<evidence type="ECO:0000313" key="12">
    <source>
        <dbReference type="Proteomes" id="UP000218377"/>
    </source>
</evidence>
<evidence type="ECO:0000313" key="8">
    <source>
        <dbReference type="EMBL" id="PCC52888.1"/>
    </source>
</evidence>
<dbReference type="InterPro" id="IPR014721">
    <property type="entry name" value="Ribsml_uS5_D2-typ_fold_subgr"/>
</dbReference>
<dbReference type="InterPro" id="IPR036034">
    <property type="entry name" value="PDZ_sf"/>
</dbReference>
<keyword evidence="2" id="KW-1133">Transmembrane helix</keyword>
<evidence type="ECO:0000256" key="1">
    <source>
        <dbReference type="SAM" id="MobiDB-lite"/>
    </source>
</evidence>
<dbReference type="Pfam" id="PF17820">
    <property type="entry name" value="PDZ_6"/>
    <property type="match status" value="1"/>
</dbReference>
<gene>
    <name evidence="8" type="ORF">CIK59_14950</name>
    <name evidence="7" type="ORF">CIK62_10995</name>
    <name evidence="6" type="ORF">CIK64_15735</name>
    <name evidence="5" type="ORF">CIK65_00990</name>
    <name evidence="4" type="ORF">CIK79_16585</name>
</gene>
<comment type="caution">
    <text evidence="4">The sequence shown here is derived from an EMBL/GenBank/DDBJ whole genome shotgun (WGS) entry which is preliminary data.</text>
</comment>
<dbReference type="InterPro" id="IPR041489">
    <property type="entry name" value="PDZ_6"/>
</dbReference>
<evidence type="ECO:0000313" key="11">
    <source>
        <dbReference type="Proteomes" id="UP000217881"/>
    </source>
</evidence>
<evidence type="ECO:0000313" key="10">
    <source>
        <dbReference type="Proteomes" id="UP000217720"/>
    </source>
</evidence>
<evidence type="ECO:0000313" key="6">
    <source>
        <dbReference type="EMBL" id="PCC45299.1"/>
    </source>
</evidence>
<dbReference type="GO" id="GO:0004252">
    <property type="term" value="F:serine-type endopeptidase activity"/>
    <property type="evidence" value="ECO:0007669"/>
    <property type="project" value="InterPro"/>
</dbReference>
<accession>A0A2A3X7U3</accession>
<evidence type="ECO:0000313" key="4">
    <source>
        <dbReference type="EMBL" id="PCC19772.1"/>
    </source>
</evidence>
<proteinExistence type="predicted"/>
<evidence type="ECO:0000256" key="2">
    <source>
        <dbReference type="SAM" id="Phobius"/>
    </source>
</evidence>
<dbReference type="EMBL" id="NRHA01000016">
    <property type="protein sequence ID" value="PCC52888.1"/>
    <property type="molecule type" value="Genomic_DNA"/>
</dbReference>
<feature type="domain" description="PDZ" evidence="3">
    <location>
        <begin position="162"/>
        <end position="219"/>
    </location>
</feature>
<dbReference type="Gene3D" id="3.30.230.10">
    <property type="match status" value="1"/>
</dbReference>
<dbReference type="EMBL" id="NRGP01000027">
    <property type="protein sequence ID" value="PCC45299.1"/>
    <property type="molecule type" value="Genomic_DNA"/>
</dbReference>
<organism evidence="4 12">
    <name type="scientific">Brevibacterium aurantiacum</name>
    <dbReference type="NCBI Taxonomy" id="273384"/>
    <lineage>
        <taxon>Bacteria</taxon>
        <taxon>Bacillati</taxon>
        <taxon>Actinomycetota</taxon>
        <taxon>Actinomycetes</taxon>
        <taxon>Micrococcales</taxon>
        <taxon>Brevibacteriaceae</taxon>
        <taxon>Brevibacterium</taxon>
    </lineage>
</organism>
<dbReference type="GO" id="GO:0005524">
    <property type="term" value="F:ATP binding"/>
    <property type="evidence" value="ECO:0007669"/>
    <property type="project" value="InterPro"/>
</dbReference>
<evidence type="ECO:0000313" key="13">
    <source>
        <dbReference type="Proteomes" id="UP000218620"/>
    </source>
</evidence>
<dbReference type="Proteomes" id="UP000218377">
    <property type="component" value="Unassembled WGS sequence"/>
</dbReference>
<evidence type="ECO:0000313" key="9">
    <source>
        <dbReference type="Proteomes" id="UP000217564"/>
    </source>
</evidence>
<dbReference type="Proteomes" id="UP000217720">
    <property type="component" value="Unassembled WGS sequence"/>
</dbReference>
<dbReference type="EMBL" id="NRGO01000013">
    <property type="protein sequence ID" value="PCC49890.1"/>
    <property type="molecule type" value="Genomic_DNA"/>
</dbReference>
<dbReference type="SUPFAM" id="SSF50156">
    <property type="entry name" value="PDZ domain-like"/>
    <property type="match status" value="1"/>
</dbReference>
<dbReference type="GO" id="GO:0030163">
    <property type="term" value="P:protein catabolic process"/>
    <property type="evidence" value="ECO:0007669"/>
    <property type="project" value="InterPro"/>
</dbReference>
<keyword evidence="2" id="KW-0472">Membrane</keyword>
<keyword evidence="2" id="KW-0812">Transmembrane</keyword>
<dbReference type="SMART" id="SM00228">
    <property type="entry name" value="PDZ"/>
    <property type="match status" value="1"/>
</dbReference>
<dbReference type="GeneID" id="60906064"/>
<evidence type="ECO:0000313" key="7">
    <source>
        <dbReference type="EMBL" id="PCC49890.1"/>
    </source>
</evidence>
<evidence type="ECO:0000313" key="5">
    <source>
        <dbReference type="EMBL" id="PCC44207.1"/>
    </source>
</evidence>
<dbReference type="EMBL" id="NRGQ01000003">
    <property type="protein sequence ID" value="PCC44207.1"/>
    <property type="molecule type" value="Genomic_DNA"/>
</dbReference>
<dbReference type="PANTHER" id="PTHR10046">
    <property type="entry name" value="ATP DEPENDENT LON PROTEASE FAMILY MEMBER"/>
    <property type="match status" value="1"/>
</dbReference>
<reference evidence="9 10" key="1">
    <citation type="journal article" date="2017" name="Elife">
        <title>Extensive horizontal gene transfer in cheese-associated bacteria.</title>
        <authorList>
            <person name="Bonham K.S."/>
            <person name="Wolfe B.E."/>
            <person name="Dutton R.J."/>
        </authorList>
    </citation>
    <scope>NUCLEOTIDE SEQUENCE [LARGE SCALE GENOMIC DNA]</scope>
    <source>
        <strain evidence="8 11">738_8</strain>
        <strain evidence="7 10">900_6</strain>
        <strain evidence="6 9">947_7</strain>
        <strain evidence="5 13">962_8</strain>
        <strain evidence="4 12">JB5</strain>
    </source>
</reference>
<dbReference type="Proteomes" id="UP000217881">
    <property type="component" value="Unassembled WGS sequence"/>
</dbReference>
<feature type="transmembrane region" description="Helical" evidence="2">
    <location>
        <begin position="27"/>
        <end position="51"/>
    </location>
</feature>
<feature type="region of interest" description="Disordered" evidence="1">
    <location>
        <begin position="1"/>
        <end position="26"/>
    </location>
</feature>
<dbReference type="SUPFAM" id="SSF54211">
    <property type="entry name" value="Ribosomal protein S5 domain 2-like"/>
    <property type="match status" value="1"/>
</dbReference>
<dbReference type="AlphaFoldDB" id="A0A2A3X7U3"/>
<sequence length="379" mass="39497">MTDNAPRAVPVPAAPMRGETRRRAPRLTTTSGVMTYILIALAVLLPVPYMLQLPGPVFNTLGDYQGKPMIDVSGAKTYPTDGRIDMLTVAVSGGPGRDTYASQALGALLHGKETVIPTEAYYPLDTTREDVTASNAVEMSSSQDVAVAAAMEQLDKPYKVHLLVGDVVPDSPAEAELRKDDRIISVNGKKLDSDPAAAQIMSETVQSSDSVDLVVERGDKEVDVALKPATIDGRKAIGISMKQDFEFPVDVAFNVEGIGGPSAGTMFALAIVDELTPGAMTGGKHVAGTGEIDPAGNVGPIGGARQKVAASTAKGAKLFLSPADNCAEVIEAADQSKITVARIDTLDDAQNAVEQYAAGDTSNLKKCSAGGADNNEKGQ</sequence>
<dbReference type="RefSeq" id="WP_009883919.1">
    <property type="nucleotide sequence ID" value="NZ_AAGP01000024.1"/>
</dbReference>
<dbReference type="GO" id="GO:0006508">
    <property type="term" value="P:proteolysis"/>
    <property type="evidence" value="ECO:0007669"/>
    <property type="project" value="InterPro"/>
</dbReference>
<dbReference type="Proteomes" id="UP000218620">
    <property type="component" value="Unassembled WGS sequence"/>
</dbReference>
<dbReference type="InterPro" id="IPR027065">
    <property type="entry name" value="Lon_Prtase"/>
</dbReference>
<evidence type="ECO:0000259" key="3">
    <source>
        <dbReference type="PROSITE" id="PS50106"/>
    </source>
</evidence>
<dbReference type="Pfam" id="PF05362">
    <property type="entry name" value="Lon_C"/>
    <property type="match status" value="1"/>
</dbReference>
<name>A0A2A3X7U3_BREAU</name>
<dbReference type="EMBL" id="NRGX01000001">
    <property type="protein sequence ID" value="PCC19772.1"/>
    <property type="molecule type" value="Genomic_DNA"/>
</dbReference>
<dbReference type="PROSITE" id="PS50106">
    <property type="entry name" value="PDZ"/>
    <property type="match status" value="1"/>
</dbReference>
<dbReference type="Proteomes" id="UP000217564">
    <property type="component" value="Unassembled WGS sequence"/>
</dbReference>
<feature type="compositionally biased region" description="Low complexity" evidence="1">
    <location>
        <begin position="1"/>
        <end position="15"/>
    </location>
</feature>
<dbReference type="InterPro" id="IPR008269">
    <property type="entry name" value="Lon_proteolytic"/>
</dbReference>
<dbReference type="GO" id="GO:0004176">
    <property type="term" value="F:ATP-dependent peptidase activity"/>
    <property type="evidence" value="ECO:0007669"/>
    <property type="project" value="InterPro"/>
</dbReference>